<comment type="caution">
    <text evidence="1">The sequence shown here is derived from an EMBL/GenBank/DDBJ whole genome shotgun (WGS) entry which is preliminary data.</text>
</comment>
<proteinExistence type="predicted"/>
<protein>
    <submittedName>
        <fullName evidence="1">Uncharacterized protein</fullName>
    </submittedName>
</protein>
<sequence length="351" mass="40828">MSIPYHKFGQTTIAKVSNSDELKQILIDPWLESETIIIKPNWGSNLPAAFNDSKTLRMILEVLDSNIVVTESHTHSFIYPLLEDVMSFVIEDKEVNWEWFIKGDGWKWLIENPDWDWFKKDGYWDQLKKEEQAFLDEFGFTDLFKEFNVSYINVTDEIWNERIADPSEVKKLVESRFKPVKVDQLYSMVPKKLYDLRGSTFISFAKVKLYASFTMKNIFGMIPDPLRPWWHGINESRIVTSINDINKIYSSLFNVYGICDALNTTSIPDPEGKFHDLFAGNYKIIDGFGVVAFGRHLVSLDAILLNLTDHWIKQTAEFNRIQIDMSQEEFGAYDKGFLKESKLKVGNWLSP</sequence>
<gene>
    <name evidence="1" type="ORF">LCGC14_1702700</name>
</gene>
<name>A0A0F9HHY4_9ZZZZ</name>
<evidence type="ECO:0000313" key="1">
    <source>
        <dbReference type="EMBL" id="KKM14777.1"/>
    </source>
</evidence>
<organism evidence="1">
    <name type="scientific">marine sediment metagenome</name>
    <dbReference type="NCBI Taxonomy" id="412755"/>
    <lineage>
        <taxon>unclassified sequences</taxon>
        <taxon>metagenomes</taxon>
        <taxon>ecological metagenomes</taxon>
    </lineage>
</organism>
<dbReference type="AlphaFoldDB" id="A0A0F9HHY4"/>
<reference evidence="1" key="1">
    <citation type="journal article" date="2015" name="Nature">
        <title>Complex archaea that bridge the gap between prokaryotes and eukaryotes.</title>
        <authorList>
            <person name="Spang A."/>
            <person name="Saw J.H."/>
            <person name="Jorgensen S.L."/>
            <person name="Zaremba-Niedzwiedzka K."/>
            <person name="Martijn J."/>
            <person name="Lind A.E."/>
            <person name="van Eijk R."/>
            <person name="Schleper C."/>
            <person name="Guy L."/>
            <person name="Ettema T.J."/>
        </authorList>
    </citation>
    <scope>NUCLEOTIDE SEQUENCE</scope>
</reference>
<accession>A0A0F9HHY4</accession>
<dbReference type="EMBL" id="LAZR01015068">
    <property type="protein sequence ID" value="KKM14777.1"/>
    <property type="molecule type" value="Genomic_DNA"/>
</dbReference>